<feature type="transmembrane region" description="Helical" evidence="1">
    <location>
        <begin position="77"/>
        <end position="100"/>
    </location>
</feature>
<dbReference type="RefSeq" id="WP_265680185.1">
    <property type="nucleotide sequence ID" value="NZ_CP120863.1"/>
</dbReference>
<keyword evidence="1" id="KW-0472">Membrane</keyword>
<gene>
    <name evidence="2" type="ORF">K1718_00060</name>
</gene>
<dbReference type="Proteomes" id="UP001209803">
    <property type="component" value="Chromosome"/>
</dbReference>
<dbReference type="EMBL" id="CP120863">
    <property type="protein sequence ID" value="WFE89791.1"/>
    <property type="molecule type" value="Genomic_DNA"/>
</dbReference>
<organism evidence="2 3">
    <name type="scientific">Roseibium porphyridii</name>
    <dbReference type="NCBI Taxonomy" id="2866279"/>
    <lineage>
        <taxon>Bacteria</taxon>
        <taxon>Pseudomonadati</taxon>
        <taxon>Pseudomonadota</taxon>
        <taxon>Alphaproteobacteria</taxon>
        <taxon>Hyphomicrobiales</taxon>
        <taxon>Stappiaceae</taxon>
        <taxon>Roseibium</taxon>
    </lineage>
</organism>
<keyword evidence="3" id="KW-1185">Reference proteome</keyword>
<keyword evidence="1" id="KW-0812">Transmembrane</keyword>
<evidence type="ECO:0000313" key="3">
    <source>
        <dbReference type="Proteomes" id="UP001209803"/>
    </source>
</evidence>
<reference evidence="2 3" key="1">
    <citation type="submission" date="2023-03" db="EMBL/GenBank/DDBJ databases">
        <title>Roseibium porphyridii sp. nov. and Roseibium rhodosorbium sp. nov. isolated from marine algae, Porphyridium cruentum and Rhodosorus marinus, respectively.</title>
        <authorList>
            <person name="Lee M.W."/>
            <person name="Choi B.J."/>
            <person name="Lee J.K."/>
            <person name="Choi D.G."/>
            <person name="Baek J.H."/>
            <person name="Bayburt H."/>
            <person name="Kim J.M."/>
            <person name="Han D.M."/>
            <person name="Kim K.H."/>
            <person name="Jeon C.O."/>
        </authorList>
    </citation>
    <scope>NUCLEOTIDE SEQUENCE [LARGE SCALE GENOMIC DNA]</scope>
    <source>
        <strain evidence="2 3">KMA01</strain>
    </source>
</reference>
<sequence>MPNGLDDFRKAIEDFRSTFLLAIGGTSIAPIVAHFAGIAPVWPNGVGIITSVATLVVIIFAFQFSKNSSKKIVNRRMLLSLWSCIFCSIVYFGLFSFFVYEIPVTNQKTYLGCGWSERAKLIVSEFGASVDNSCPGQFHEILASASYDPFAVWTVSSINAIALVILVFWIAFFASLSNIVALFVVHQRMQQK</sequence>
<feature type="transmembrane region" description="Helical" evidence="1">
    <location>
        <begin position="19"/>
        <end position="39"/>
    </location>
</feature>
<evidence type="ECO:0000313" key="2">
    <source>
        <dbReference type="EMBL" id="WFE89791.1"/>
    </source>
</evidence>
<accession>A0ABY8F356</accession>
<name>A0ABY8F356_9HYPH</name>
<feature type="transmembrane region" description="Helical" evidence="1">
    <location>
        <begin position="45"/>
        <end position="65"/>
    </location>
</feature>
<proteinExistence type="predicted"/>
<protein>
    <submittedName>
        <fullName evidence="2">Uncharacterized protein</fullName>
    </submittedName>
</protein>
<keyword evidence="1" id="KW-1133">Transmembrane helix</keyword>
<feature type="transmembrane region" description="Helical" evidence="1">
    <location>
        <begin position="160"/>
        <end position="185"/>
    </location>
</feature>
<evidence type="ECO:0000256" key="1">
    <source>
        <dbReference type="SAM" id="Phobius"/>
    </source>
</evidence>